<organism evidence="5 6">
    <name type="scientific">Aphis craccivora</name>
    <name type="common">Cowpea aphid</name>
    <dbReference type="NCBI Taxonomy" id="307492"/>
    <lineage>
        <taxon>Eukaryota</taxon>
        <taxon>Metazoa</taxon>
        <taxon>Ecdysozoa</taxon>
        <taxon>Arthropoda</taxon>
        <taxon>Hexapoda</taxon>
        <taxon>Insecta</taxon>
        <taxon>Pterygota</taxon>
        <taxon>Neoptera</taxon>
        <taxon>Paraneoptera</taxon>
        <taxon>Hemiptera</taxon>
        <taxon>Sternorrhyncha</taxon>
        <taxon>Aphidomorpha</taxon>
        <taxon>Aphidoidea</taxon>
        <taxon>Aphididae</taxon>
        <taxon>Aphidini</taxon>
        <taxon>Aphis</taxon>
        <taxon>Aphis</taxon>
    </lineage>
</organism>
<dbReference type="AlphaFoldDB" id="A0A6G0YD91"/>
<dbReference type="InterPro" id="IPR001841">
    <property type="entry name" value="Znf_RING"/>
</dbReference>
<evidence type="ECO:0000256" key="2">
    <source>
        <dbReference type="ARBA" id="ARBA00022833"/>
    </source>
</evidence>
<comment type="caution">
    <text evidence="5">The sequence shown here is derived from an EMBL/GenBank/DDBJ whole genome shotgun (WGS) entry which is preliminary data.</text>
</comment>
<keyword evidence="1 3" id="KW-0863">Zinc-finger</keyword>
<sequence>MVEEVVLRQALEETVEVVEPEIEDQSAEVFEIILLGPHDFLHNGEVPNRCQICLGNNEDVEGTNIFLPCGHGWCCDACAVGCTNSCPICKTPISTIQPIHIMLPRIGEGTWNQNTLLLDPTVPGCLGCMRAPQYVPDMAQYILLNCGHGWYCSSCINPQPESCEVCGDFVDDIIRLYLS</sequence>
<feature type="domain" description="RING-type" evidence="4">
    <location>
        <begin position="50"/>
        <end position="90"/>
    </location>
</feature>
<dbReference type="Proteomes" id="UP000478052">
    <property type="component" value="Unassembled WGS sequence"/>
</dbReference>
<evidence type="ECO:0000256" key="1">
    <source>
        <dbReference type="ARBA" id="ARBA00022771"/>
    </source>
</evidence>
<dbReference type="GO" id="GO:0008270">
    <property type="term" value="F:zinc ion binding"/>
    <property type="evidence" value="ECO:0007669"/>
    <property type="project" value="UniProtKB-KW"/>
</dbReference>
<dbReference type="InterPro" id="IPR013083">
    <property type="entry name" value="Znf_RING/FYVE/PHD"/>
</dbReference>
<evidence type="ECO:0000313" key="5">
    <source>
        <dbReference type="EMBL" id="KAF0753729.1"/>
    </source>
</evidence>
<accession>A0A6G0YD91</accession>
<dbReference type="SMART" id="SM00184">
    <property type="entry name" value="RING"/>
    <property type="match status" value="2"/>
</dbReference>
<dbReference type="PROSITE" id="PS50089">
    <property type="entry name" value="ZF_RING_2"/>
    <property type="match status" value="1"/>
</dbReference>
<evidence type="ECO:0000256" key="3">
    <source>
        <dbReference type="PROSITE-ProRule" id="PRU00175"/>
    </source>
</evidence>
<dbReference type="Gene3D" id="3.30.40.10">
    <property type="entry name" value="Zinc/RING finger domain, C3HC4 (zinc finger)"/>
    <property type="match status" value="2"/>
</dbReference>
<keyword evidence="6" id="KW-1185">Reference proteome</keyword>
<dbReference type="SUPFAM" id="SSF57850">
    <property type="entry name" value="RING/U-box"/>
    <property type="match status" value="1"/>
</dbReference>
<dbReference type="Pfam" id="PF13920">
    <property type="entry name" value="zf-C3HC4_3"/>
    <property type="match status" value="1"/>
</dbReference>
<reference evidence="5 6" key="1">
    <citation type="submission" date="2019-08" db="EMBL/GenBank/DDBJ databases">
        <title>Whole genome of Aphis craccivora.</title>
        <authorList>
            <person name="Voronova N.V."/>
            <person name="Shulinski R.S."/>
            <person name="Bandarenka Y.V."/>
            <person name="Zhorov D.G."/>
            <person name="Warner D."/>
        </authorList>
    </citation>
    <scope>NUCLEOTIDE SEQUENCE [LARGE SCALE GENOMIC DNA]</scope>
    <source>
        <strain evidence="5">180601</strain>
        <tissue evidence="5">Whole Body</tissue>
    </source>
</reference>
<proteinExistence type="predicted"/>
<evidence type="ECO:0000259" key="4">
    <source>
        <dbReference type="PROSITE" id="PS50089"/>
    </source>
</evidence>
<dbReference type="EMBL" id="VUJU01004640">
    <property type="protein sequence ID" value="KAF0753729.1"/>
    <property type="molecule type" value="Genomic_DNA"/>
</dbReference>
<evidence type="ECO:0000313" key="6">
    <source>
        <dbReference type="Proteomes" id="UP000478052"/>
    </source>
</evidence>
<gene>
    <name evidence="5" type="ORF">FWK35_00025621</name>
</gene>
<dbReference type="OrthoDB" id="5855668at2759"/>
<keyword evidence="1 3" id="KW-0479">Metal-binding</keyword>
<keyword evidence="2" id="KW-0862">Zinc</keyword>
<name>A0A6G0YD91_APHCR</name>
<protein>
    <submittedName>
        <fullName evidence="5">E3 ubiquitin-protein ligase mind-bomb-like isoform X2</fullName>
    </submittedName>
</protein>